<sequence>MAEEDKGVVEGEKKDSTPIATATTSENGKKKQRGFLARVWNIIFRRRSDDFEKRLQYISKEEAAVLSRMKRRSLTWRRMTRNLIVLSIIFEFIAVGYAIMTTRQMDLDWKMRAFRILPMFILPGLSSVAYSAFISFTRMCDRKDQKTLESLRAERQAKIDELKERTNYYTTQQLIQKDLHIVLSVSSSVQRYDPDPAAKAAAATVLASKLGADSGLKVVVGDDAPSGKSSDVELVQSGGLRNRKQAQTRSSSAGTTPLPHSGEATPHLEKTEGPQPSEHNQLVVSHHDPLGSATQDGGWIARIAALLVGEDPTQSYALICGNCHMHNGLARKEDFPFITYYCPHCHALNRPKQSEEERVSGSSTPNMGSLRTVVTRDAIDDAVGSISASGLTSDDPVRADPEIEEVTESVTSEPLASGKAD</sequence>
<keyword evidence="2" id="KW-1133">Transmembrane helix</keyword>
<evidence type="ECO:0000313" key="5">
    <source>
        <dbReference type="Proteomes" id="UP000516437"/>
    </source>
</evidence>
<feature type="region of interest" description="Disordered" evidence="1">
    <location>
        <begin position="1"/>
        <end position="27"/>
    </location>
</feature>
<dbReference type="InterPro" id="IPR040115">
    <property type="entry name" value="Lnp"/>
</dbReference>
<organism evidence="4 5">
    <name type="scientific">Morella rubra</name>
    <name type="common">Chinese bayberry</name>
    <dbReference type="NCBI Taxonomy" id="262757"/>
    <lineage>
        <taxon>Eukaryota</taxon>
        <taxon>Viridiplantae</taxon>
        <taxon>Streptophyta</taxon>
        <taxon>Embryophyta</taxon>
        <taxon>Tracheophyta</taxon>
        <taxon>Spermatophyta</taxon>
        <taxon>Magnoliopsida</taxon>
        <taxon>eudicotyledons</taxon>
        <taxon>Gunneridae</taxon>
        <taxon>Pentapetalae</taxon>
        <taxon>rosids</taxon>
        <taxon>fabids</taxon>
        <taxon>Fagales</taxon>
        <taxon>Myricaceae</taxon>
        <taxon>Morella</taxon>
    </lineage>
</organism>
<dbReference type="EMBL" id="RXIC02000026">
    <property type="protein sequence ID" value="KAB1204507.1"/>
    <property type="molecule type" value="Genomic_DNA"/>
</dbReference>
<comment type="caution">
    <text evidence="4">The sequence shown here is derived from an EMBL/GenBank/DDBJ whole genome shotgun (WGS) entry which is preliminary data.</text>
</comment>
<proteinExistence type="predicted"/>
<evidence type="ECO:0000256" key="2">
    <source>
        <dbReference type="SAM" id="Phobius"/>
    </source>
</evidence>
<dbReference type="PANTHER" id="PTHR22166:SF12">
    <property type="entry name" value="ENDOPLASMIC RETICULUM JUNCTION FORMATION PROTEIN LUNAPARK"/>
    <property type="match status" value="1"/>
</dbReference>
<dbReference type="GO" id="GO:0071782">
    <property type="term" value="C:endoplasmic reticulum tubular network"/>
    <property type="evidence" value="ECO:0007669"/>
    <property type="project" value="TreeGrafter"/>
</dbReference>
<evidence type="ECO:0000313" key="4">
    <source>
        <dbReference type="EMBL" id="KAB1204507.1"/>
    </source>
</evidence>
<dbReference type="InterPro" id="IPR019273">
    <property type="entry name" value="Lunapark_Znf"/>
</dbReference>
<accession>A0A6A1UXU2</accession>
<dbReference type="Proteomes" id="UP000516437">
    <property type="component" value="Chromosome 8"/>
</dbReference>
<gene>
    <name evidence="4" type="ORF">CJ030_MR8G021841</name>
</gene>
<dbReference type="GO" id="GO:0071786">
    <property type="term" value="P:endoplasmic reticulum tubular network organization"/>
    <property type="evidence" value="ECO:0007669"/>
    <property type="project" value="InterPro"/>
</dbReference>
<reference evidence="4 5" key="1">
    <citation type="journal article" date="2019" name="Plant Biotechnol. J.">
        <title>The red bayberry genome and genetic basis of sex determination.</title>
        <authorList>
            <person name="Jia H.M."/>
            <person name="Jia H.J."/>
            <person name="Cai Q.L."/>
            <person name="Wang Y."/>
            <person name="Zhao H.B."/>
            <person name="Yang W.F."/>
            <person name="Wang G.Y."/>
            <person name="Li Y.H."/>
            <person name="Zhan D.L."/>
            <person name="Shen Y.T."/>
            <person name="Niu Q.F."/>
            <person name="Chang L."/>
            <person name="Qiu J."/>
            <person name="Zhao L."/>
            <person name="Xie H.B."/>
            <person name="Fu W.Y."/>
            <person name="Jin J."/>
            <person name="Li X.W."/>
            <person name="Jiao Y."/>
            <person name="Zhou C.C."/>
            <person name="Tu T."/>
            <person name="Chai C.Y."/>
            <person name="Gao J.L."/>
            <person name="Fan L.J."/>
            <person name="van de Weg E."/>
            <person name="Wang J.Y."/>
            <person name="Gao Z.S."/>
        </authorList>
    </citation>
    <scope>NUCLEOTIDE SEQUENCE [LARGE SCALE GENOMIC DNA]</scope>
    <source>
        <tissue evidence="4">Leaves</tissue>
    </source>
</reference>
<feature type="transmembrane region" description="Helical" evidence="2">
    <location>
        <begin position="112"/>
        <end position="136"/>
    </location>
</feature>
<evidence type="ECO:0000259" key="3">
    <source>
        <dbReference type="Pfam" id="PF10058"/>
    </source>
</evidence>
<feature type="region of interest" description="Disordered" evidence="1">
    <location>
        <begin position="220"/>
        <end position="282"/>
    </location>
</feature>
<keyword evidence="2" id="KW-0472">Membrane</keyword>
<dbReference type="PANTHER" id="PTHR22166">
    <property type="entry name" value="ENDOPLASMIC RETICULUM JUNCTION FORMATION PROTEIN LUNAPARK"/>
    <property type="match status" value="1"/>
</dbReference>
<keyword evidence="5" id="KW-1185">Reference proteome</keyword>
<dbReference type="AlphaFoldDB" id="A0A6A1UXU2"/>
<name>A0A6A1UXU2_9ROSI</name>
<feature type="transmembrane region" description="Helical" evidence="2">
    <location>
        <begin position="79"/>
        <end position="100"/>
    </location>
</feature>
<evidence type="ECO:0000256" key="1">
    <source>
        <dbReference type="SAM" id="MobiDB-lite"/>
    </source>
</evidence>
<feature type="compositionally biased region" description="Basic and acidic residues" evidence="1">
    <location>
        <begin position="1"/>
        <end position="16"/>
    </location>
</feature>
<keyword evidence="2" id="KW-0812">Transmembrane</keyword>
<dbReference type="OrthoDB" id="1725934at2759"/>
<protein>
    <recommendedName>
        <fullName evidence="3">Lunapark zinc ribbon domain-containing protein</fullName>
    </recommendedName>
</protein>
<feature type="domain" description="Lunapark zinc ribbon" evidence="3">
    <location>
        <begin position="299"/>
        <end position="349"/>
    </location>
</feature>
<dbReference type="Pfam" id="PF10058">
    <property type="entry name" value="Zn_ribbon_10"/>
    <property type="match status" value="1"/>
</dbReference>
<feature type="region of interest" description="Disordered" evidence="1">
    <location>
        <begin position="385"/>
        <end position="421"/>
    </location>
</feature>